<dbReference type="InterPro" id="IPR005754">
    <property type="entry name" value="Sortase"/>
</dbReference>
<organism evidence="2 3">
    <name type="scientific">Candidatus Daviesbacteria bacterium GW2011_GWA1_36_8</name>
    <dbReference type="NCBI Taxonomy" id="1618417"/>
    <lineage>
        <taxon>Bacteria</taxon>
        <taxon>Candidatus Daviesiibacteriota</taxon>
    </lineage>
</organism>
<proteinExistence type="predicted"/>
<evidence type="ECO:0000256" key="1">
    <source>
        <dbReference type="ARBA" id="ARBA00022801"/>
    </source>
</evidence>
<protein>
    <submittedName>
        <fullName evidence="2">Lpxtg-site transpeptidase (Sortase) family protein</fullName>
    </submittedName>
</protein>
<gene>
    <name evidence="2" type="ORF">US28_C0040G0006</name>
</gene>
<dbReference type="Gene3D" id="2.40.260.10">
    <property type="entry name" value="Sortase"/>
    <property type="match status" value="1"/>
</dbReference>
<comment type="caution">
    <text evidence="2">The sequence shown here is derived from an EMBL/GenBank/DDBJ whole genome shotgun (WGS) entry which is preliminary data.</text>
</comment>
<evidence type="ECO:0000313" key="2">
    <source>
        <dbReference type="EMBL" id="KKQ14065.1"/>
    </source>
</evidence>
<dbReference type="Pfam" id="PF04203">
    <property type="entry name" value="Sortase"/>
    <property type="match status" value="1"/>
</dbReference>
<sequence length="232" mass="25481">MASAQYKKLFILRFVAYLSILTGILVLAFELGPVASAEFNYRMDRAFGVSHTLPPQVITSSGQNTAESDQAQSGFGSVSKNESIITPVSTDYGIVIEKINANAKVIPDVDPGNEREYQTALAQGVAATIGSTIPGESGNLYIFSHSVDAPWNVIRFNAVFYLLRELEVGDRIILFYQGKRFDYIVFDKTIASPSDVSFLSNRYDKPVLTLQTCDPPGTLLNRLIVRAKLQSS</sequence>
<dbReference type="SUPFAM" id="SSF63817">
    <property type="entry name" value="Sortase"/>
    <property type="match status" value="1"/>
</dbReference>
<dbReference type="EMBL" id="LBSJ01000040">
    <property type="protein sequence ID" value="KKQ14065.1"/>
    <property type="molecule type" value="Genomic_DNA"/>
</dbReference>
<dbReference type="AlphaFoldDB" id="A0A0G0FK67"/>
<dbReference type="InterPro" id="IPR023365">
    <property type="entry name" value="Sortase_dom-sf"/>
</dbReference>
<dbReference type="GO" id="GO:0016787">
    <property type="term" value="F:hydrolase activity"/>
    <property type="evidence" value="ECO:0007669"/>
    <property type="project" value="UniProtKB-KW"/>
</dbReference>
<evidence type="ECO:0000313" key="3">
    <source>
        <dbReference type="Proteomes" id="UP000034448"/>
    </source>
</evidence>
<keyword evidence="1" id="KW-0378">Hydrolase</keyword>
<name>A0A0G0FK67_9BACT</name>
<reference evidence="2 3" key="1">
    <citation type="journal article" date="2015" name="Nature">
        <title>rRNA introns, odd ribosomes, and small enigmatic genomes across a large radiation of phyla.</title>
        <authorList>
            <person name="Brown C.T."/>
            <person name="Hug L.A."/>
            <person name="Thomas B.C."/>
            <person name="Sharon I."/>
            <person name="Castelle C.J."/>
            <person name="Singh A."/>
            <person name="Wilkins M.J."/>
            <person name="Williams K.H."/>
            <person name="Banfield J.F."/>
        </authorList>
    </citation>
    <scope>NUCLEOTIDE SEQUENCE [LARGE SCALE GENOMIC DNA]</scope>
</reference>
<dbReference type="Proteomes" id="UP000034448">
    <property type="component" value="Unassembled WGS sequence"/>
</dbReference>
<accession>A0A0G0FK67</accession>